<dbReference type="EMBL" id="JAVDQA010000002">
    <property type="protein sequence ID" value="MDR6300661.1"/>
    <property type="molecule type" value="Genomic_DNA"/>
</dbReference>
<name>A0ABU1K4Y0_9FLAO</name>
<keyword evidence="1" id="KW-1133">Transmembrane helix</keyword>
<feature type="transmembrane region" description="Helical" evidence="1">
    <location>
        <begin position="151"/>
        <end position="172"/>
    </location>
</feature>
<gene>
    <name evidence="2" type="ORF">GGR31_001292</name>
</gene>
<keyword evidence="1" id="KW-0812">Transmembrane</keyword>
<feature type="transmembrane region" description="Helical" evidence="1">
    <location>
        <begin position="187"/>
        <end position="207"/>
    </location>
</feature>
<sequence>MYNLFFYTALFSGFIPFIILVYKNKAFFLKQAIIPFIWLTAIGSLYEFVGSVLLKIDSSYWFQVYSLLEFMSLFYFFYYLVNPQNKRMFKLLLLFFVITYILSFYYWIEYNALVSNTINKSLVTLLVFLFSYLWLKKLFRKMNIPNLWKNCNFYFISGLTIYYASTFLLFLLSDFIINSKQLYFYDYWLVNVLATLMLRVFLMIGVWKMNRN</sequence>
<accession>A0ABU1K4Y0</accession>
<evidence type="ECO:0000313" key="2">
    <source>
        <dbReference type="EMBL" id="MDR6300661.1"/>
    </source>
</evidence>
<dbReference type="Proteomes" id="UP001257659">
    <property type="component" value="Unassembled WGS sequence"/>
</dbReference>
<keyword evidence="3" id="KW-1185">Reference proteome</keyword>
<keyword evidence="1" id="KW-0472">Membrane</keyword>
<evidence type="ECO:0000256" key="1">
    <source>
        <dbReference type="SAM" id="Phobius"/>
    </source>
</evidence>
<feature type="transmembrane region" description="Helical" evidence="1">
    <location>
        <begin position="60"/>
        <end position="81"/>
    </location>
</feature>
<feature type="transmembrane region" description="Helical" evidence="1">
    <location>
        <begin position="6"/>
        <end position="22"/>
    </location>
</feature>
<feature type="transmembrane region" description="Helical" evidence="1">
    <location>
        <begin position="120"/>
        <end position="139"/>
    </location>
</feature>
<feature type="transmembrane region" description="Helical" evidence="1">
    <location>
        <begin position="34"/>
        <end position="54"/>
    </location>
</feature>
<feature type="transmembrane region" description="Helical" evidence="1">
    <location>
        <begin position="88"/>
        <end position="108"/>
    </location>
</feature>
<comment type="caution">
    <text evidence="2">The sequence shown here is derived from an EMBL/GenBank/DDBJ whole genome shotgun (WGS) entry which is preliminary data.</text>
</comment>
<reference evidence="2 3" key="1">
    <citation type="submission" date="2023-07" db="EMBL/GenBank/DDBJ databases">
        <title>Genomic Encyclopedia of Type Strains, Phase IV (KMG-IV): sequencing the most valuable type-strain genomes for metagenomic binning, comparative biology and taxonomic classification.</title>
        <authorList>
            <person name="Goeker M."/>
        </authorList>
    </citation>
    <scope>NUCLEOTIDE SEQUENCE [LARGE SCALE GENOMIC DNA]</scope>
    <source>
        <strain evidence="2 3">DSM 102814</strain>
    </source>
</reference>
<evidence type="ECO:0000313" key="3">
    <source>
        <dbReference type="Proteomes" id="UP001257659"/>
    </source>
</evidence>
<organism evidence="2 3">
    <name type="scientific">Mesonia maritima</name>
    <dbReference type="NCBI Taxonomy" id="1793873"/>
    <lineage>
        <taxon>Bacteria</taxon>
        <taxon>Pseudomonadati</taxon>
        <taxon>Bacteroidota</taxon>
        <taxon>Flavobacteriia</taxon>
        <taxon>Flavobacteriales</taxon>
        <taxon>Flavobacteriaceae</taxon>
        <taxon>Mesonia</taxon>
    </lineage>
</organism>
<protein>
    <submittedName>
        <fullName evidence="2">Uncharacterized protein</fullName>
    </submittedName>
</protein>
<proteinExistence type="predicted"/>